<dbReference type="Proteomes" id="UP001396334">
    <property type="component" value="Unassembled WGS sequence"/>
</dbReference>
<name>A0ABR2RFP6_9ROSI</name>
<protein>
    <submittedName>
        <fullName evidence="1">Uncharacterized protein</fullName>
    </submittedName>
</protein>
<evidence type="ECO:0000313" key="2">
    <source>
        <dbReference type="Proteomes" id="UP001396334"/>
    </source>
</evidence>
<reference evidence="1 2" key="1">
    <citation type="journal article" date="2024" name="G3 (Bethesda)">
        <title>Genome assembly of Hibiscus sabdariffa L. provides insights into metabolisms of medicinal natural products.</title>
        <authorList>
            <person name="Kim T."/>
        </authorList>
    </citation>
    <scope>NUCLEOTIDE SEQUENCE [LARGE SCALE GENOMIC DNA]</scope>
    <source>
        <strain evidence="1">TK-2024</strain>
        <tissue evidence="1">Old leaves</tissue>
    </source>
</reference>
<accession>A0ABR2RFP6</accession>
<proteinExistence type="predicted"/>
<evidence type="ECO:0000313" key="1">
    <source>
        <dbReference type="EMBL" id="KAK9011675.1"/>
    </source>
</evidence>
<keyword evidence="2" id="KW-1185">Reference proteome</keyword>
<comment type="caution">
    <text evidence="1">The sequence shown here is derived from an EMBL/GenBank/DDBJ whole genome shotgun (WGS) entry which is preliminary data.</text>
</comment>
<dbReference type="EMBL" id="JBBPBN010000023">
    <property type="protein sequence ID" value="KAK9011675.1"/>
    <property type="molecule type" value="Genomic_DNA"/>
</dbReference>
<sequence>MSSRGLKLAVPPEMQQNPCLELNNGDSSRVLCPKRIKGIFPSRVRQILQGKPCGHQNILLLCLFCTFVCSAPQNAIALQLTWVFPHVNRQLAQEFTCKLGQVQPLSFSFVCPLVHQCCSMNVLTILPEILQHLFLLSPCNCIPAHHHQTTPFSCNTNPQQTKRPKTYTHAIMQSKCI</sequence>
<organism evidence="1 2">
    <name type="scientific">Hibiscus sabdariffa</name>
    <name type="common">roselle</name>
    <dbReference type="NCBI Taxonomy" id="183260"/>
    <lineage>
        <taxon>Eukaryota</taxon>
        <taxon>Viridiplantae</taxon>
        <taxon>Streptophyta</taxon>
        <taxon>Embryophyta</taxon>
        <taxon>Tracheophyta</taxon>
        <taxon>Spermatophyta</taxon>
        <taxon>Magnoliopsida</taxon>
        <taxon>eudicotyledons</taxon>
        <taxon>Gunneridae</taxon>
        <taxon>Pentapetalae</taxon>
        <taxon>rosids</taxon>
        <taxon>malvids</taxon>
        <taxon>Malvales</taxon>
        <taxon>Malvaceae</taxon>
        <taxon>Malvoideae</taxon>
        <taxon>Hibiscus</taxon>
    </lineage>
</organism>
<gene>
    <name evidence="1" type="ORF">V6N11_044520</name>
</gene>